<dbReference type="GO" id="GO:0005886">
    <property type="term" value="C:plasma membrane"/>
    <property type="evidence" value="ECO:0007669"/>
    <property type="project" value="UniProtKB-SubCell"/>
</dbReference>
<evidence type="ECO:0000256" key="11">
    <source>
        <dbReference type="ARBA" id="ARBA00023239"/>
    </source>
</evidence>
<keyword evidence="7" id="KW-0547">Nucleotide-binding</keyword>
<dbReference type="Gene3D" id="3.40.50.2300">
    <property type="match status" value="2"/>
</dbReference>
<gene>
    <name evidence="14" type="ORF">TELCIR_05576</name>
</gene>
<evidence type="ECO:0000256" key="12">
    <source>
        <dbReference type="ARBA" id="ARBA00023293"/>
    </source>
</evidence>
<dbReference type="InterPro" id="IPR001828">
    <property type="entry name" value="ANF_lig-bd_rcpt"/>
</dbReference>
<dbReference type="EC" id="4.6.1.2" evidence="3"/>
<accession>A0A2G9UQG7</accession>
<dbReference type="SUPFAM" id="SSF53822">
    <property type="entry name" value="Periplasmic binding protein-like I"/>
    <property type="match status" value="1"/>
</dbReference>
<dbReference type="GO" id="GO:0004383">
    <property type="term" value="F:guanylate cyclase activity"/>
    <property type="evidence" value="ECO:0007669"/>
    <property type="project" value="UniProtKB-EC"/>
</dbReference>
<dbReference type="PANTHER" id="PTHR44755">
    <property type="entry name" value="NATRIURETIC PEPTIDE RECEPTOR 3-RELATED"/>
    <property type="match status" value="1"/>
</dbReference>
<keyword evidence="8" id="KW-1133">Transmembrane helix</keyword>
<evidence type="ECO:0000256" key="7">
    <source>
        <dbReference type="ARBA" id="ARBA00022741"/>
    </source>
</evidence>
<sequence length="320" mass="36127">MVEELNIVPSRQMPSASEKAMELGENEDPTVQIWSLNYVTEAEIIKVGLLFVNNVTELEPAIGYRTSASAVLIAEDRIKKEQLLPAYDYQFSILFDECNEQLAAGGTFKLIKEHQVNVIIGPTCSDPTITSAIISAYYNVPILTWGLSTSSVIDNVNRFPTTGVLSVNSFSLGIAVRSILLAFQWDQFALLYSNVGDYDSSCKAMKNDLQNVVNRFDDLTINFVTDVMEMTLDYVKKVMHYTAERARNVRNADGQEHYVWQDLKNTKDGRDEEAKEAFTYHRGAAGNKEKYNQFGEEVIKRMKDPPFSCTTQCSGKEYQR</sequence>
<keyword evidence="9" id="KW-0472">Membrane</keyword>
<evidence type="ECO:0000313" key="15">
    <source>
        <dbReference type="Proteomes" id="UP000230423"/>
    </source>
</evidence>
<evidence type="ECO:0000256" key="8">
    <source>
        <dbReference type="ARBA" id="ARBA00022989"/>
    </source>
</evidence>
<protein>
    <recommendedName>
        <fullName evidence="3">guanylate cyclase</fullName>
        <ecNumber evidence="3">4.6.1.2</ecNumber>
    </recommendedName>
</protein>
<evidence type="ECO:0000313" key="14">
    <source>
        <dbReference type="EMBL" id="PIO72495.1"/>
    </source>
</evidence>
<evidence type="ECO:0000256" key="4">
    <source>
        <dbReference type="ARBA" id="ARBA00022475"/>
    </source>
</evidence>
<dbReference type="GO" id="GO:0007165">
    <property type="term" value="P:signal transduction"/>
    <property type="evidence" value="ECO:0007669"/>
    <property type="project" value="TreeGrafter"/>
</dbReference>
<evidence type="ECO:0000256" key="5">
    <source>
        <dbReference type="ARBA" id="ARBA00022692"/>
    </source>
</evidence>
<dbReference type="InterPro" id="IPR052612">
    <property type="entry name" value="ANP_Clearance_Receptor"/>
</dbReference>
<dbReference type="InterPro" id="IPR028082">
    <property type="entry name" value="Peripla_BP_I"/>
</dbReference>
<comment type="catalytic activity">
    <reaction evidence="1">
        <text>GTP = 3',5'-cyclic GMP + diphosphate</text>
        <dbReference type="Rhea" id="RHEA:13665"/>
        <dbReference type="ChEBI" id="CHEBI:33019"/>
        <dbReference type="ChEBI" id="CHEBI:37565"/>
        <dbReference type="ChEBI" id="CHEBI:57746"/>
        <dbReference type="EC" id="4.6.1.2"/>
    </reaction>
</comment>
<dbReference type="GO" id="GO:0000166">
    <property type="term" value="F:nucleotide binding"/>
    <property type="evidence" value="ECO:0007669"/>
    <property type="project" value="UniProtKB-KW"/>
</dbReference>
<name>A0A2G9UQG7_TELCI</name>
<dbReference type="Pfam" id="PF01094">
    <property type="entry name" value="ANF_receptor"/>
    <property type="match status" value="1"/>
</dbReference>
<feature type="non-terminal residue" evidence="14">
    <location>
        <position position="320"/>
    </location>
</feature>
<dbReference type="EMBL" id="KZ345662">
    <property type="protein sequence ID" value="PIO72495.1"/>
    <property type="molecule type" value="Genomic_DNA"/>
</dbReference>
<keyword evidence="6" id="KW-0732">Signal</keyword>
<dbReference type="GO" id="GO:0038023">
    <property type="term" value="F:signaling receptor activity"/>
    <property type="evidence" value="ECO:0007669"/>
    <property type="project" value="TreeGrafter"/>
</dbReference>
<reference evidence="14 15" key="1">
    <citation type="submission" date="2015-09" db="EMBL/GenBank/DDBJ databases">
        <title>Draft genome of the parasitic nematode Teladorsagia circumcincta isolate WARC Sus (inbred).</title>
        <authorList>
            <person name="Mitreva M."/>
        </authorList>
    </citation>
    <scope>NUCLEOTIDE SEQUENCE [LARGE SCALE GENOMIC DNA]</scope>
    <source>
        <strain evidence="14 15">S</strain>
    </source>
</reference>
<evidence type="ECO:0000256" key="3">
    <source>
        <dbReference type="ARBA" id="ARBA00012202"/>
    </source>
</evidence>
<evidence type="ECO:0000256" key="2">
    <source>
        <dbReference type="ARBA" id="ARBA00004251"/>
    </source>
</evidence>
<evidence type="ECO:0000256" key="10">
    <source>
        <dbReference type="ARBA" id="ARBA00023170"/>
    </source>
</evidence>
<organism evidence="14 15">
    <name type="scientific">Teladorsagia circumcincta</name>
    <name type="common">Brown stomach worm</name>
    <name type="synonym">Ostertagia circumcincta</name>
    <dbReference type="NCBI Taxonomy" id="45464"/>
    <lineage>
        <taxon>Eukaryota</taxon>
        <taxon>Metazoa</taxon>
        <taxon>Ecdysozoa</taxon>
        <taxon>Nematoda</taxon>
        <taxon>Chromadorea</taxon>
        <taxon>Rhabditida</taxon>
        <taxon>Rhabditina</taxon>
        <taxon>Rhabditomorpha</taxon>
        <taxon>Strongyloidea</taxon>
        <taxon>Trichostrongylidae</taxon>
        <taxon>Teladorsagia</taxon>
    </lineage>
</organism>
<keyword evidence="10" id="KW-0675">Receptor</keyword>
<proteinExistence type="predicted"/>
<dbReference type="Proteomes" id="UP000230423">
    <property type="component" value="Unassembled WGS sequence"/>
</dbReference>
<keyword evidence="12" id="KW-0141">cGMP biosynthesis</keyword>
<evidence type="ECO:0000256" key="6">
    <source>
        <dbReference type="ARBA" id="ARBA00022729"/>
    </source>
</evidence>
<feature type="domain" description="Receptor ligand binding region" evidence="13">
    <location>
        <begin position="68"/>
        <end position="204"/>
    </location>
</feature>
<keyword evidence="15" id="KW-1185">Reference proteome</keyword>
<comment type="subcellular location">
    <subcellularLocation>
        <location evidence="2">Cell membrane</location>
        <topology evidence="2">Single-pass type I membrane protein</topology>
    </subcellularLocation>
</comment>
<dbReference type="PANTHER" id="PTHR44755:SF8">
    <property type="entry name" value="RECEPTOR LIGAND BINDING REGION DOMAIN-CONTAINING PROTEIN"/>
    <property type="match status" value="1"/>
</dbReference>
<dbReference type="GO" id="GO:0017046">
    <property type="term" value="F:peptide hormone binding"/>
    <property type="evidence" value="ECO:0007669"/>
    <property type="project" value="TreeGrafter"/>
</dbReference>
<dbReference type="AlphaFoldDB" id="A0A2G9UQG7"/>
<keyword evidence="11" id="KW-0456">Lyase</keyword>
<evidence type="ECO:0000256" key="1">
    <source>
        <dbReference type="ARBA" id="ARBA00001436"/>
    </source>
</evidence>
<dbReference type="OrthoDB" id="5858212at2759"/>
<dbReference type="CDD" id="cd06352">
    <property type="entry name" value="PBP1_NPR_GC-like"/>
    <property type="match status" value="1"/>
</dbReference>
<dbReference type="FunFam" id="3.40.50.2300:FF:000241">
    <property type="entry name" value="Guanylate cyclase"/>
    <property type="match status" value="1"/>
</dbReference>
<evidence type="ECO:0000259" key="13">
    <source>
        <dbReference type="Pfam" id="PF01094"/>
    </source>
</evidence>
<keyword evidence="5" id="KW-0812">Transmembrane</keyword>
<keyword evidence="4" id="KW-1003">Cell membrane</keyword>
<evidence type="ECO:0000256" key="9">
    <source>
        <dbReference type="ARBA" id="ARBA00023136"/>
    </source>
</evidence>